<evidence type="ECO:0000313" key="12">
    <source>
        <dbReference type="EMBL" id="AVO48011.1"/>
    </source>
</evidence>
<dbReference type="SUPFAM" id="SSF46767">
    <property type="entry name" value="Methylated DNA-protein cysteine methyltransferase, C-terminal domain"/>
    <property type="match status" value="1"/>
</dbReference>
<dbReference type="RefSeq" id="WP_106682494.1">
    <property type="nucleotide sequence ID" value="NZ_CP027667.1"/>
</dbReference>
<feature type="domain" description="Methylguanine DNA methyltransferase ribonuclease-like" evidence="11">
    <location>
        <begin position="12"/>
        <end position="82"/>
    </location>
</feature>
<evidence type="ECO:0000259" key="11">
    <source>
        <dbReference type="Pfam" id="PF02870"/>
    </source>
</evidence>
<dbReference type="GO" id="GO:0006307">
    <property type="term" value="P:DNA alkylation repair"/>
    <property type="evidence" value="ECO:0007669"/>
    <property type="project" value="UniProtKB-UniRule"/>
</dbReference>
<comment type="similarity">
    <text evidence="2 9">Belongs to the MGMT family.</text>
</comment>
<dbReference type="InterPro" id="IPR023546">
    <property type="entry name" value="MGMT"/>
</dbReference>
<dbReference type="HAMAP" id="MF_00772">
    <property type="entry name" value="OGT"/>
    <property type="match status" value="1"/>
</dbReference>
<dbReference type="EMBL" id="CP027667">
    <property type="protein sequence ID" value="AVO48011.1"/>
    <property type="molecule type" value="Genomic_DNA"/>
</dbReference>
<comment type="subcellular location">
    <subcellularLocation>
        <location evidence="9">Cytoplasm</location>
    </subcellularLocation>
</comment>
<name>A0A2R3Q8B6_9BURK</name>
<dbReference type="Pfam" id="PF01035">
    <property type="entry name" value="DNA_binding_1"/>
    <property type="match status" value="1"/>
</dbReference>
<gene>
    <name evidence="12" type="ORF">C6568_01085</name>
</gene>
<comment type="function">
    <text evidence="9">Involved in the cellular defense against the biological effects of O6-methylguanine (O6-MeG) and O4-methylthymine (O4-MeT) in DNA. Repairs the methylated nucleobase in DNA by stoichiometrically transferring the methyl group to a cysteine residue in the enzyme. This is a suicide reaction: the enzyme is irreversibly inactivated.</text>
</comment>
<keyword evidence="4 9" id="KW-0489">Methyltransferase</keyword>
<evidence type="ECO:0000256" key="1">
    <source>
        <dbReference type="ARBA" id="ARBA00001286"/>
    </source>
</evidence>
<dbReference type="OrthoDB" id="9802228at2"/>
<dbReference type="InterPro" id="IPR036388">
    <property type="entry name" value="WH-like_DNA-bd_sf"/>
</dbReference>
<keyword evidence="13" id="KW-1185">Reference proteome</keyword>
<dbReference type="EC" id="2.1.1.63" evidence="9"/>
<dbReference type="GO" id="GO:0032259">
    <property type="term" value="P:methylation"/>
    <property type="evidence" value="ECO:0007669"/>
    <property type="project" value="UniProtKB-KW"/>
</dbReference>
<comment type="miscellaneous">
    <text evidence="9">This enzyme catalyzes only one turnover and therefore is not strictly catalytic. According to one definition, an enzyme is a biocatalyst that acts repeatedly and over many reaction cycles.</text>
</comment>
<dbReference type="Gene3D" id="3.30.160.70">
    <property type="entry name" value="Methylated DNA-protein cysteine methyltransferase domain"/>
    <property type="match status" value="1"/>
</dbReference>
<evidence type="ECO:0000256" key="8">
    <source>
        <dbReference type="ARBA" id="ARBA00049348"/>
    </source>
</evidence>
<dbReference type="PROSITE" id="PS00374">
    <property type="entry name" value="MGMT"/>
    <property type="match status" value="1"/>
</dbReference>
<dbReference type="InterPro" id="IPR001497">
    <property type="entry name" value="MethylDNA_cys_MeTrfase_AS"/>
</dbReference>
<accession>A0A2R3Q8B6</accession>
<dbReference type="PANTHER" id="PTHR10815">
    <property type="entry name" value="METHYLATED-DNA--PROTEIN-CYSTEINE METHYLTRANSFERASE"/>
    <property type="match status" value="1"/>
</dbReference>
<evidence type="ECO:0000256" key="4">
    <source>
        <dbReference type="ARBA" id="ARBA00022603"/>
    </source>
</evidence>
<evidence type="ECO:0000256" key="3">
    <source>
        <dbReference type="ARBA" id="ARBA00022490"/>
    </source>
</evidence>
<dbReference type="PANTHER" id="PTHR10815:SF5">
    <property type="entry name" value="METHYLATED-DNA--PROTEIN-CYSTEINE METHYLTRANSFERASE"/>
    <property type="match status" value="1"/>
</dbReference>
<dbReference type="FunFam" id="1.10.10.10:FF:000214">
    <property type="entry name" value="Methylated-DNA--protein-cysteine methyltransferase"/>
    <property type="match status" value="1"/>
</dbReference>
<dbReference type="SUPFAM" id="SSF53155">
    <property type="entry name" value="Methylated DNA-protein cysteine methyltransferase domain"/>
    <property type="match status" value="1"/>
</dbReference>
<keyword evidence="3 9" id="KW-0963">Cytoplasm</keyword>
<dbReference type="InterPro" id="IPR036217">
    <property type="entry name" value="MethylDNA_cys_MeTrfase_DNAb"/>
</dbReference>
<dbReference type="InterPro" id="IPR014048">
    <property type="entry name" value="MethylDNA_cys_MeTrfase_DNA-bd"/>
</dbReference>
<dbReference type="Pfam" id="PF02870">
    <property type="entry name" value="Methyltransf_1N"/>
    <property type="match status" value="1"/>
</dbReference>
<keyword evidence="5 9" id="KW-0808">Transferase</keyword>
<protein>
    <recommendedName>
        <fullName evidence="9">Methylated-DNA--protein-cysteine methyltransferase</fullName>
        <ecNumber evidence="9">2.1.1.63</ecNumber>
    </recommendedName>
    <alternativeName>
        <fullName evidence="9">6-O-methylguanine-DNA methyltransferase</fullName>
        <shortName evidence="9">MGMT</shortName>
    </alternativeName>
    <alternativeName>
        <fullName evidence="9">O-6-methylguanine-DNA-alkyltransferase</fullName>
    </alternativeName>
</protein>
<sequence length="178" mass="18535">MPTFPSCSQITVATPLGAVHLAASARGLAGLWFAGQRHLPAQLASPVAWPVDDDHRLLRLAATQLGEYLAGERTAFDVPLDPSAGTPFQQSVWQALQGIPRGSTVSYGALAQRLGRARAVRAVAAAIARNPLSVVVPCHRVLGSGGALTGYAGGLERKTALLRLEGVPIPPFDPCATT</sequence>
<dbReference type="Proteomes" id="UP000237925">
    <property type="component" value="Chromosome"/>
</dbReference>
<dbReference type="Gene3D" id="1.10.10.10">
    <property type="entry name" value="Winged helix-like DNA-binding domain superfamily/Winged helix DNA-binding domain"/>
    <property type="match status" value="1"/>
</dbReference>
<dbReference type="KEGG" id="mela:C6568_01085"/>
<dbReference type="GO" id="GO:0005737">
    <property type="term" value="C:cytoplasm"/>
    <property type="evidence" value="ECO:0007669"/>
    <property type="project" value="UniProtKB-SubCell"/>
</dbReference>
<organism evidence="12 13">
    <name type="scientific">Melaminivora suipulveris</name>
    <dbReference type="NCBI Taxonomy" id="2109913"/>
    <lineage>
        <taxon>Bacteria</taxon>
        <taxon>Pseudomonadati</taxon>
        <taxon>Pseudomonadota</taxon>
        <taxon>Betaproteobacteria</taxon>
        <taxon>Burkholderiales</taxon>
        <taxon>Comamonadaceae</taxon>
        <taxon>Melaminivora</taxon>
    </lineage>
</organism>
<dbReference type="NCBIfam" id="TIGR00589">
    <property type="entry name" value="ogt"/>
    <property type="match status" value="1"/>
</dbReference>
<evidence type="ECO:0000256" key="2">
    <source>
        <dbReference type="ARBA" id="ARBA00008711"/>
    </source>
</evidence>
<keyword evidence="6 9" id="KW-0227">DNA damage</keyword>
<evidence type="ECO:0000256" key="9">
    <source>
        <dbReference type="HAMAP-Rule" id="MF_00772"/>
    </source>
</evidence>
<evidence type="ECO:0000256" key="5">
    <source>
        <dbReference type="ARBA" id="ARBA00022679"/>
    </source>
</evidence>
<dbReference type="CDD" id="cd06445">
    <property type="entry name" value="ATase"/>
    <property type="match status" value="1"/>
</dbReference>
<dbReference type="InterPro" id="IPR036631">
    <property type="entry name" value="MGMT_N_sf"/>
</dbReference>
<feature type="active site" description="Nucleophile; methyl group acceptor" evidence="9">
    <location>
        <position position="138"/>
    </location>
</feature>
<reference evidence="12 13" key="1">
    <citation type="submission" date="2018-03" db="EMBL/GenBank/DDBJ databases">
        <title>Genome sequencing of Melaminivora sp.</title>
        <authorList>
            <person name="Kim S.-J."/>
            <person name="Heo J."/>
            <person name="Ahn J.-H."/>
            <person name="Kwon S.-W."/>
        </authorList>
    </citation>
    <scope>NUCLEOTIDE SEQUENCE [LARGE SCALE GENOMIC DNA]</scope>
    <source>
        <strain evidence="12 13">SC2-9</strain>
    </source>
</reference>
<dbReference type="GO" id="GO:0003908">
    <property type="term" value="F:methylated-DNA-[protein]-cysteine S-methyltransferase activity"/>
    <property type="evidence" value="ECO:0007669"/>
    <property type="project" value="UniProtKB-UniRule"/>
</dbReference>
<evidence type="ECO:0000256" key="6">
    <source>
        <dbReference type="ARBA" id="ARBA00022763"/>
    </source>
</evidence>
<proteinExistence type="inferred from homology"/>
<keyword evidence="7 9" id="KW-0234">DNA repair</keyword>
<evidence type="ECO:0000313" key="13">
    <source>
        <dbReference type="Proteomes" id="UP000237925"/>
    </source>
</evidence>
<comment type="catalytic activity">
    <reaction evidence="1 9">
        <text>a 4-O-methyl-thymidine in DNA + L-cysteinyl-[protein] = a thymidine in DNA + S-methyl-L-cysteinyl-[protein]</text>
        <dbReference type="Rhea" id="RHEA:53428"/>
        <dbReference type="Rhea" id="RHEA-COMP:10131"/>
        <dbReference type="Rhea" id="RHEA-COMP:10132"/>
        <dbReference type="Rhea" id="RHEA-COMP:13555"/>
        <dbReference type="Rhea" id="RHEA-COMP:13556"/>
        <dbReference type="ChEBI" id="CHEBI:29950"/>
        <dbReference type="ChEBI" id="CHEBI:82612"/>
        <dbReference type="ChEBI" id="CHEBI:137386"/>
        <dbReference type="ChEBI" id="CHEBI:137387"/>
        <dbReference type="EC" id="2.1.1.63"/>
    </reaction>
</comment>
<evidence type="ECO:0000256" key="7">
    <source>
        <dbReference type="ARBA" id="ARBA00023204"/>
    </source>
</evidence>
<evidence type="ECO:0000259" key="10">
    <source>
        <dbReference type="Pfam" id="PF01035"/>
    </source>
</evidence>
<dbReference type="InterPro" id="IPR008332">
    <property type="entry name" value="MethylG_MeTrfase_N"/>
</dbReference>
<dbReference type="AlphaFoldDB" id="A0A2R3Q8B6"/>
<comment type="catalytic activity">
    <reaction evidence="8 9">
        <text>a 6-O-methyl-2'-deoxyguanosine in DNA + L-cysteinyl-[protein] = S-methyl-L-cysteinyl-[protein] + a 2'-deoxyguanosine in DNA</text>
        <dbReference type="Rhea" id="RHEA:24000"/>
        <dbReference type="Rhea" id="RHEA-COMP:10131"/>
        <dbReference type="Rhea" id="RHEA-COMP:10132"/>
        <dbReference type="Rhea" id="RHEA-COMP:11367"/>
        <dbReference type="Rhea" id="RHEA-COMP:11368"/>
        <dbReference type="ChEBI" id="CHEBI:29950"/>
        <dbReference type="ChEBI" id="CHEBI:82612"/>
        <dbReference type="ChEBI" id="CHEBI:85445"/>
        <dbReference type="ChEBI" id="CHEBI:85448"/>
        <dbReference type="EC" id="2.1.1.63"/>
    </reaction>
</comment>
<feature type="domain" description="Methylated-DNA-[protein]-cysteine S-methyltransferase DNA binding" evidence="10">
    <location>
        <begin position="87"/>
        <end position="167"/>
    </location>
</feature>